<feature type="region of interest" description="Disordered" evidence="9">
    <location>
        <begin position="1182"/>
        <end position="1384"/>
    </location>
</feature>
<feature type="compositionally biased region" description="Basic and acidic residues" evidence="9">
    <location>
        <begin position="615"/>
        <end position="630"/>
    </location>
</feature>
<reference evidence="11" key="1">
    <citation type="submission" date="2025-08" db="UniProtKB">
        <authorList>
            <consortium name="RefSeq"/>
        </authorList>
    </citation>
    <scope>IDENTIFICATION</scope>
</reference>
<feature type="region of interest" description="Disordered" evidence="9">
    <location>
        <begin position="516"/>
        <end position="694"/>
    </location>
</feature>
<keyword evidence="5" id="KW-0418">Kinase</keyword>
<comment type="catalytic activity">
    <reaction evidence="7">
        <text>L-threonyl-[protein] + ATP = O-phospho-L-threonyl-[protein] + ADP + H(+)</text>
        <dbReference type="Rhea" id="RHEA:46608"/>
        <dbReference type="Rhea" id="RHEA-COMP:11060"/>
        <dbReference type="Rhea" id="RHEA-COMP:11605"/>
        <dbReference type="ChEBI" id="CHEBI:15378"/>
        <dbReference type="ChEBI" id="CHEBI:30013"/>
        <dbReference type="ChEBI" id="CHEBI:30616"/>
        <dbReference type="ChEBI" id="CHEBI:61977"/>
        <dbReference type="ChEBI" id="CHEBI:456216"/>
        <dbReference type="EC" id="2.7.11.1"/>
    </reaction>
</comment>
<dbReference type="RefSeq" id="XP_026726381.1">
    <property type="nucleotide sequence ID" value="XM_026870580.1"/>
</dbReference>
<dbReference type="InParanoid" id="A0A7E5VDN2"/>
<evidence type="ECO:0000256" key="1">
    <source>
        <dbReference type="ARBA" id="ARBA00012513"/>
    </source>
</evidence>
<keyword evidence="10" id="KW-1185">Reference proteome</keyword>
<feature type="compositionally biased region" description="Basic and acidic residues" evidence="9">
    <location>
        <begin position="1291"/>
        <end position="1300"/>
    </location>
</feature>
<feature type="compositionally biased region" description="Basic and acidic residues" evidence="9">
    <location>
        <begin position="856"/>
        <end position="865"/>
    </location>
</feature>
<evidence type="ECO:0000256" key="8">
    <source>
        <dbReference type="ARBA" id="ARBA00048679"/>
    </source>
</evidence>
<name>A0A7E5VDN2_TRINI</name>
<keyword evidence="2" id="KW-0723">Serine/threonine-protein kinase</keyword>
<dbReference type="PANTHER" id="PTHR22983:SF6">
    <property type="entry name" value="SERINE_THREONINE-PROTEIN KINASE 36"/>
    <property type="match status" value="1"/>
</dbReference>
<dbReference type="InterPro" id="IPR036236">
    <property type="entry name" value="Znf_C2H2_sf"/>
</dbReference>
<evidence type="ECO:0000256" key="7">
    <source>
        <dbReference type="ARBA" id="ARBA00047899"/>
    </source>
</evidence>
<evidence type="ECO:0000256" key="6">
    <source>
        <dbReference type="ARBA" id="ARBA00022840"/>
    </source>
</evidence>
<feature type="compositionally biased region" description="Gly residues" evidence="9">
    <location>
        <begin position="1372"/>
        <end position="1384"/>
    </location>
</feature>
<dbReference type="OrthoDB" id="5877502at2759"/>
<dbReference type="GO" id="GO:0004674">
    <property type="term" value="F:protein serine/threonine kinase activity"/>
    <property type="evidence" value="ECO:0007669"/>
    <property type="project" value="UniProtKB-KW"/>
</dbReference>
<evidence type="ECO:0000256" key="4">
    <source>
        <dbReference type="ARBA" id="ARBA00022741"/>
    </source>
</evidence>
<feature type="compositionally biased region" description="Pro residues" evidence="9">
    <location>
        <begin position="966"/>
        <end position="984"/>
    </location>
</feature>
<keyword evidence="4" id="KW-0547">Nucleotide-binding</keyword>
<feature type="region of interest" description="Disordered" evidence="9">
    <location>
        <begin position="961"/>
        <end position="989"/>
    </location>
</feature>
<dbReference type="Proteomes" id="UP000322000">
    <property type="component" value="Chromosome 4"/>
</dbReference>
<evidence type="ECO:0000256" key="9">
    <source>
        <dbReference type="SAM" id="MobiDB-lite"/>
    </source>
</evidence>
<feature type="compositionally biased region" description="Basic and acidic residues" evidence="9">
    <location>
        <begin position="310"/>
        <end position="322"/>
    </location>
</feature>
<dbReference type="GeneID" id="113492874"/>
<dbReference type="GO" id="GO:0007224">
    <property type="term" value="P:smoothened signaling pathway"/>
    <property type="evidence" value="ECO:0007669"/>
    <property type="project" value="TreeGrafter"/>
</dbReference>
<feature type="compositionally biased region" description="Polar residues" evidence="9">
    <location>
        <begin position="1349"/>
        <end position="1364"/>
    </location>
</feature>
<keyword evidence="6" id="KW-0067">ATP-binding</keyword>
<feature type="compositionally biased region" description="Basic residues" evidence="9">
    <location>
        <begin position="578"/>
        <end position="597"/>
    </location>
</feature>
<keyword evidence="3" id="KW-0808">Transferase</keyword>
<dbReference type="KEGG" id="tnl:113492874"/>
<gene>
    <name evidence="11" type="primary">LOC113492874</name>
</gene>
<dbReference type="PANTHER" id="PTHR22983">
    <property type="entry name" value="PROTEIN KINASE RELATED"/>
    <property type="match status" value="1"/>
</dbReference>
<feature type="compositionally biased region" description="Basic and acidic residues" evidence="9">
    <location>
        <begin position="521"/>
        <end position="540"/>
    </location>
</feature>
<dbReference type="SUPFAM" id="SSF57667">
    <property type="entry name" value="beta-beta-alpha zinc fingers"/>
    <property type="match status" value="1"/>
</dbReference>
<feature type="compositionally biased region" description="Low complexity" evidence="9">
    <location>
        <begin position="1184"/>
        <end position="1290"/>
    </location>
</feature>
<feature type="region of interest" description="Disordered" evidence="9">
    <location>
        <begin position="310"/>
        <end position="422"/>
    </location>
</feature>
<feature type="compositionally biased region" description="Pro residues" evidence="9">
    <location>
        <begin position="681"/>
        <end position="690"/>
    </location>
</feature>
<dbReference type="EC" id="2.7.11.1" evidence="1"/>
<accession>A0A7E5VDN2</accession>
<feature type="compositionally biased region" description="Polar residues" evidence="9">
    <location>
        <begin position="1151"/>
        <end position="1169"/>
    </location>
</feature>
<feature type="region of interest" description="Disordered" evidence="9">
    <location>
        <begin position="856"/>
        <end position="878"/>
    </location>
</feature>
<feature type="compositionally biased region" description="Basic and acidic residues" evidence="9">
    <location>
        <begin position="381"/>
        <end position="398"/>
    </location>
</feature>
<feature type="compositionally biased region" description="Polar residues" evidence="9">
    <location>
        <begin position="1301"/>
        <end position="1313"/>
    </location>
</feature>
<sequence>MDLPDCPPGAEGYEDTVTEVPKKPEIEDPPCTKAELEFQEHLNSLKIRIIEDGSMRCMVERRARDLAGKWIYLCYPCAAMCSGETVLQGHLSGKKHKAKLSLRNEWPVAIYNDHPFHQLTTVKAGVKRPVEENEMFAKYTNVICHIQESLDTVKAPLIGVEYLIEHPPEQDHYEPTYMCTLCVKQGHPRTIINHMTCFWHRYNYLLRHFPSACALLTPFRAQAKYREGVGVIMNRLAQRIEDKYGRKRPINIEKEEYEKNKDLIHQWIFRGHHFSEKDGSTFEEVVDIGLIDSLHKADDEVKYNNVVKSADERKRRDREKELSPPTVAAPAKPLFNSFSVRQRPAGRQERRAESVESLSDISDEGPAERREPARHAHSKDRHHEPYPKRYEPYPDKRRLASPPHNRHSLRKSQEKQRAPNYEYKLKLAEEKRLTAEDSAKKTLAYHEKNPEKHPLYPEEWKKFWNRRYKEIQAEGKDPSKHDFKPEWIVFWTARMKDLHEEELRVQVNEIYRKMCLSPPDMSKRPLERAGDRRRSADRRRPDRHARPRASDSDYKRDRRRSPPHHVRRSPGRSDRRRSPARHKRSRSRSPIRRRSPARTHIALESLRRSSRSPLSKREGQPRNRSPEHSRSLAPSMQTVLISDDELKPDDGLSPWNSDNDIESVLSGPSAASQSGRSAPPRRAPPPPSPGASPDDVVATLRLLVALEDYLGSLGPRVVDLLADALKMEKERANSSEELLEREAALVLLETAKEKLKGAAQAGLVAPGAAAAVRAAVVRVAATLHEADKRLSRRKQESSATAAKPAAVPVAGVGEVDRAQIAQQMAAALIAQGKTDVSSEELAQLVDAVVGMAEAKKRETEKKKDQQTPAAPAAPVATKLSGTASALQMLQSAYDENDKKTEKDDVPDAMDGLSDSDLETLLKNFNELSAEEQHSLIAYLKKLEAKEPQRVERLRQYVSDAAATAPPAAPPAPSAPPAAPAPAPAAPLVLDSDDDDYTVEEVFQSATQKVKEDQIRQEMEIVKKSLEEVKPPDNHPTTLESSLADITKNLSSATDLFALVQASLKSTPTASHAPLTQSPGVVVSTIQPRSFGDLSEAPAAMQQPMMSLLQNAPMQAAPIQTVPVLPSPPQNIPMTPASLIAQNLPVGPTLLMTPNQTQLPQNPNSFHNQQGALLRPPIRHQAVPQQQLYQQQHFQPQGQLQHQHQQQQQQHQHQQQHPQQQHQQHQQQQHQHQQHQQQQHQQHQQQQHQQQQHQQHQQQHQQQQQYKPAQNQQQYHNQQQQDHYQHNNFNDNRNKPNDHHQPWNQRNNNMSDNRGPSIRGTGPNIPPFNQGPRNNFMNGREQDNYDTRPQIMNNQFGGFDNQHNNFRGRGRGHPGGMRGRGRGYY</sequence>
<comment type="catalytic activity">
    <reaction evidence="8">
        <text>L-seryl-[protein] + ATP = O-phospho-L-seryl-[protein] + ADP + H(+)</text>
        <dbReference type="Rhea" id="RHEA:17989"/>
        <dbReference type="Rhea" id="RHEA-COMP:9863"/>
        <dbReference type="Rhea" id="RHEA-COMP:11604"/>
        <dbReference type="ChEBI" id="CHEBI:15378"/>
        <dbReference type="ChEBI" id="CHEBI:29999"/>
        <dbReference type="ChEBI" id="CHEBI:30616"/>
        <dbReference type="ChEBI" id="CHEBI:83421"/>
        <dbReference type="ChEBI" id="CHEBI:456216"/>
        <dbReference type="EC" id="2.7.11.1"/>
    </reaction>
</comment>
<proteinExistence type="predicted"/>
<evidence type="ECO:0000256" key="2">
    <source>
        <dbReference type="ARBA" id="ARBA00022527"/>
    </source>
</evidence>
<feature type="compositionally biased region" description="Basic residues" evidence="9">
    <location>
        <begin position="557"/>
        <end position="570"/>
    </location>
</feature>
<evidence type="ECO:0000313" key="10">
    <source>
        <dbReference type="Proteomes" id="UP000322000"/>
    </source>
</evidence>
<feature type="region of interest" description="Disordered" evidence="9">
    <location>
        <begin position="1150"/>
        <end position="1169"/>
    </location>
</feature>
<evidence type="ECO:0000256" key="3">
    <source>
        <dbReference type="ARBA" id="ARBA00022679"/>
    </source>
</evidence>
<dbReference type="FunCoup" id="A0A7E5VDN2">
    <property type="interactions" value="176"/>
</dbReference>
<evidence type="ECO:0000256" key="5">
    <source>
        <dbReference type="ARBA" id="ARBA00022777"/>
    </source>
</evidence>
<protein>
    <recommendedName>
        <fullName evidence="1">non-specific serine/threonine protein kinase</fullName>
        <ecNumber evidence="1">2.7.11.1</ecNumber>
    </recommendedName>
</protein>
<evidence type="ECO:0000313" key="11">
    <source>
        <dbReference type="RefSeq" id="XP_026726381.1"/>
    </source>
</evidence>
<dbReference type="GO" id="GO:0005524">
    <property type="term" value="F:ATP binding"/>
    <property type="evidence" value="ECO:0007669"/>
    <property type="project" value="UniProtKB-KW"/>
</dbReference>
<feature type="compositionally biased region" description="Low complexity" evidence="9">
    <location>
        <begin position="666"/>
        <end position="680"/>
    </location>
</feature>
<dbReference type="GO" id="GO:0005737">
    <property type="term" value="C:cytoplasm"/>
    <property type="evidence" value="ECO:0007669"/>
    <property type="project" value="TreeGrafter"/>
</dbReference>
<organism evidence="10 11">
    <name type="scientific">Trichoplusia ni</name>
    <name type="common">Cabbage looper</name>
    <dbReference type="NCBI Taxonomy" id="7111"/>
    <lineage>
        <taxon>Eukaryota</taxon>
        <taxon>Metazoa</taxon>
        <taxon>Ecdysozoa</taxon>
        <taxon>Arthropoda</taxon>
        <taxon>Hexapoda</taxon>
        <taxon>Insecta</taxon>
        <taxon>Pterygota</taxon>
        <taxon>Neoptera</taxon>
        <taxon>Endopterygota</taxon>
        <taxon>Lepidoptera</taxon>
        <taxon>Glossata</taxon>
        <taxon>Ditrysia</taxon>
        <taxon>Noctuoidea</taxon>
        <taxon>Noctuidae</taxon>
        <taxon>Plusiinae</taxon>
        <taxon>Trichoplusia</taxon>
    </lineage>
</organism>
<feature type="compositionally biased region" description="Basic and acidic residues" evidence="9">
    <location>
        <begin position="411"/>
        <end position="422"/>
    </location>
</feature>